<evidence type="ECO:0000313" key="2">
    <source>
        <dbReference type="EMBL" id="CAD8101090.1"/>
    </source>
</evidence>
<proteinExistence type="predicted"/>
<gene>
    <name evidence="2" type="ORF">PPRIM_AZ9-3.1.T1140104</name>
</gene>
<keyword evidence="3" id="KW-1185">Reference proteome</keyword>
<feature type="region of interest" description="Disordered" evidence="1">
    <location>
        <begin position="317"/>
        <end position="345"/>
    </location>
</feature>
<comment type="caution">
    <text evidence="2">The sequence shown here is derived from an EMBL/GenBank/DDBJ whole genome shotgun (WGS) entry which is preliminary data.</text>
</comment>
<dbReference type="EMBL" id="CAJJDM010000117">
    <property type="protein sequence ID" value="CAD8101090.1"/>
    <property type="molecule type" value="Genomic_DNA"/>
</dbReference>
<evidence type="ECO:0000256" key="1">
    <source>
        <dbReference type="SAM" id="MobiDB-lite"/>
    </source>
</evidence>
<dbReference type="Proteomes" id="UP000688137">
    <property type="component" value="Unassembled WGS sequence"/>
</dbReference>
<protein>
    <submittedName>
        <fullName evidence="2">Uncharacterized protein</fullName>
    </submittedName>
</protein>
<reference evidence="2" key="1">
    <citation type="submission" date="2021-01" db="EMBL/GenBank/DDBJ databases">
        <authorList>
            <consortium name="Genoscope - CEA"/>
            <person name="William W."/>
        </authorList>
    </citation>
    <scope>NUCLEOTIDE SEQUENCE</scope>
</reference>
<dbReference type="AlphaFoldDB" id="A0A8S1PD07"/>
<organism evidence="2 3">
    <name type="scientific">Paramecium primaurelia</name>
    <dbReference type="NCBI Taxonomy" id="5886"/>
    <lineage>
        <taxon>Eukaryota</taxon>
        <taxon>Sar</taxon>
        <taxon>Alveolata</taxon>
        <taxon>Ciliophora</taxon>
        <taxon>Intramacronucleata</taxon>
        <taxon>Oligohymenophorea</taxon>
        <taxon>Peniculida</taxon>
        <taxon>Parameciidae</taxon>
        <taxon>Paramecium</taxon>
    </lineage>
</organism>
<dbReference type="OMA" id="IQPEYPS"/>
<sequence length="366" mass="41911">MINHQDQASFDDSRLQQEMKQTAQFFNPQLNSLGQSIKFQQKQIQRVPFKSPKEQAFKLSSDGKKNIQPQINVEKRPSQTLKKVTLAKSTKQFVQNNHITPVMHKFGSPPKLIKVPSVKPFSPPQPKTNNEQINILQNNSVAPGFQRNSNIKFGQPLKISDNEFNISMADLQPVRKHIPTKQTEDFIQPEYPSYQKSLLDSRQSQYNSEQMQKSNSTAFLPKINQTKKIYNNQLIGYGSIGQQSQQETALRTNSSKQTITPVNEFISFNLPNDDVARKSRTAQEHLRDSLESQNQMKQTYKIINMDKPDQFNQLPQIQSPQASTKQQFAFQSTGGSQKPKNFLQRTPQTKIISRLFSSKSDNNQII</sequence>
<feature type="compositionally biased region" description="Polar residues" evidence="1">
    <location>
        <begin position="1"/>
        <end position="10"/>
    </location>
</feature>
<accession>A0A8S1PD07</accession>
<feature type="region of interest" description="Disordered" evidence="1">
    <location>
        <begin position="1"/>
        <end position="21"/>
    </location>
</feature>
<name>A0A8S1PD07_PARPR</name>
<evidence type="ECO:0000313" key="3">
    <source>
        <dbReference type="Proteomes" id="UP000688137"/>
    </source>
</evidence>